<organism evidence="2">
    <name type="scientific">Schizaphis graminum</name>
    <name type="common">Green bug aphid</name>
    <dbReference type="NCBI Taxonomy" id="13262"/>
    <lineage>
        <taxon>Eukaryota</taxon>
        <taxon>Metazoa</taxon>
        <taxon>Ecdysozoa</taxon>
        <taxon>Arthropoda</taxon>
        <taxon>Hexapoda</taxon>
        <taxon>Insecta</taxon>
        <taxon>Pterygota</taxon>
        <taxon>Neoptera</taxon>
        <taxon>Paraneoptera</taxon>
        <taxon>Hemiptera</taxon>
        <taxon>Sternorrhyncha</taxon>
        <taxon>Aphidomorpha</taxon>
        <taxon>Aphidoidea</taxon>
        <taxon>Aphididae</taxon>
        <taxon>Aphidini</taxon>
        <taxon>Schizaphis</taxon>
    </lineage>
</organism>
<dbReference type="EMBL" id="GGMR01016882">
    <property type="protein sequence ID" value="MBY29501.1"/>
    <property type="molecule type" value="Transcribed_RNA"/>
</dbReference>
<name>A0A2S2PJ74_SCHGA</name>
<gene>
    <name evidence="2" type="ORF">g.136240</name>
</gene>
<keyword evidence="1" id="KW-0472">Membrane</keyword>
<protein>
    <submittedName>
        <fullName evidence="2">Uncharacterized protein</fullName>
    </submittedName>
</protein>
<evidence type="ECO:0000256" key="1">
    <source>
        <dbReference type="SAM" id="Phobius"/>
    </source>
</evidence>
<sequence>MINIWQVFNMLQIGEGGFQRYTAPLDGETTENMTFFKIYFIYSVVKLVLLSVFSGAGTMRQSRTHINTKRYQSANVSRSSKAIISACEKSSRLFIAVGQASDSSVATVLVENVNTAAAVATSPASPRTTSNTAGRTLSFPPYNRISRCTVIGAGGLSASAVVIARYTSYMVVIVFRLLAQRPAAADGSSPSASTAAIAMSMLIKDTLNYYIVVKRWACLSIIK</sequence>
<keyword evidence="1" id="KW-1133">Transmembrane helix</keyword>
<accession>A0A2S2PJ74</accession>
<evidence type="ECO:0000313" key="2">
    <source>
        <dbReference type="EMBL" id="MBY29501.1"/>
    </source>
</evidence>
<feature type="transmembrane region" description="Helical" evidence="1">
    <location>
        <begin position="39"/>
        <end position="59"/>
    </location>
</feature>
<reference evidence="2" key="1">
    <citation type="submission" date="2018-04" db="EMBL/GenBank/DDBJ databases">
        <title>Transcriptome of Schizaphis graminum biotype I.</title>
        <authorList>
            <person name="Scully E.D."/>
            <person name="Geib S.M."/>
            <person name="Palmer N.A."/>
            <person name="Koch K."/>
            <person name="Bradshaw J."/>
            <person name="Heng-Moss T."/>
            <person name="Sarath G."/>
        </authorList>
    </citation>
    <scope>NUCLEOTIDE SEQUENCE</scope>
</reference>
<keyword evidence="1" id="KW-0812">Transmembrane</keyword>
<dbReference type="AlphaFoldDB" id="A0A2S2PJ74"/>
<proteinExistence type="predicted"/>